<dbReference type="OMA" id="SHYNESW"/>
<reference evidence="2 3" key="1">
    <citation type="submission" date="2012-04" db="EMBL/GenBank/DDBJ databases">
        <title>The Genome Sequence of Saprolegnia declina VS20.</title>
        <authorList>
            <consortium name="The Broad Institute Genome Sequencing Platform"/>
            <person name="Russ C."/>
            <person name="Nusbaum C."/>
            <person name="Tyler B."/>
            <person name="van West P."/>
            <person name="Dieguez-Uribeondo J."/>
            <person name="de Bruijn I."/>
            <person name="Tripathy S."/>
            <person name="Jiang R."/>
            <person name="Young S.K."/>
            <person name="Zeng Q."/>
            <person name="Gargeya S."/>
            <person name="Fitzgerald M."/>
            <person name="Haas B."/>
            <person name="Abouelleil A."/>
            <person name="Alvarado L."/>
            <person name="Arachchi H.M."/>
            <person name="Berlin A."/>
            <person name="Chapman S.B."/>
            <person name="Goldberg J."/>
            <person name="Griggs A."/>
            <person name="Gujja S."/>
            <person name="Hansen M."/>
            <person name="Howarth C."/>
            <person name="Imamovic A."/>
            <person name="Larimer J."/>
            <person name="McCowen C."/>
            <person name="Montmayeur A."/>
            <person name="Murphy C."/>
            <person name="Neiman D."/>
            <person name="Pearson M."/>
            <person name="Priest M."/>
            <person name="Roberts A."/>
            <person name="Saif S."/>
            <person name="Shea T."/>
            <person name="Sisk P."/>
            <person name="Sykes S."/>
            <person name="Wortman J."/>
            <person name="Nusbaum C."/>
            <person name="Birren B."/>
        </authorList>
    </citation>
    <scope>NUCLEOTIDE SEQUENCE [LARGE SCALE GENOMIC DNA]</scope>
    <source>
        <strain evidence="2 3">VS20</strain>
    </source>
</reference>
<accession>T0S8S2</accession>
<sequence length="335" mass="36394">MTTTIQDLKARTNGLALGTVGLGGLYQQLPGEAVAVATETFRTAFAHGVRLIDTSPWYNNAETVVGAALANLETSRDEYILVTKCGRYPSPLHPNGVFDYSRDRIRQSVHESLQKLGTTYLDAVYLHDVEFVAREIVLHTAIPALAELQREGLVRLIGICGYPLDVLDDLIQNSPHPLQIVQSYSHLTLQNDTLLAKAKAWEAKGIFVINAAPLSMSLLTSRGPPSWHPASPALRASCAEALTWLAAHSKATYASQPSVESLAIQYTLDVQRAHPSIACMVVGSIGEAEVLSSVACRDATGPMTDADIAKFRDILGSHYNESWTQDLTSYVAPRQ</sequence>
<name>T0S8S2_SAPDV</name>
<dbReference type="InterPro" id="IPR023210">
    <property type="entry name" value="NADP_OxRdtase_dom"/>
</dbReference>
<dbReference type="OrthoDB" id="416253at2759"/>
<dbReference type="STRING" id="1156394.T0S8S2"/>
<dbReference type="InterPro" id="IPR036812">
    <property type="entry name" value="NAD(P)_OxRdtase_dom_sf"/>
</dbReference>
<dbReference type="GO" id="GO:0005829">
    <property type="term" value="C:cytosol"/>
    <property type="evidence" value="ECO:0007669"/>
    <property type="project" value="TreeGrafter"/>
</dbReference>
<dbReference type="Proteomes" id="UP000030762">
    <property type="component" value="Unassembled WGS sequence"/>
</dbReference>
<dbReference type="SUPFAM" id="SSF51430">
    <property type="entry name" value="NAD(P)-linked oxidoreductase"/>
    <property type="match status" value="1"/>
</dbReference>
<evidence type="ECO:0000313" key="3">
    <source>
        <dbReference type="Proteomes" id="UP000030762"/>
    </source>
</evidence>
<dbReference type="AlphaFoldDB" id="T0S8S2"/>
<dbReference type="VEuPathDB" id="FungiDB:SDRG_01651"/>
<organism evidence="2 3">
    <name type="scientific">Saprolegnia diclina (strain VS20)</name>
    <dbReference type="NCBI Taxonomy" id="1156394"/>
    <lineage>
        <taxon>Eukaryota</taxon>
        <taxon>Sar</taxon>
        <taxon>Stramenopiles</taxon>
        <taxon>Oomycota</taxon>
        <taxon>Saprolegniomycetes</taxon>
        <taxon>Saprolegniales</taxon>
        <taxon>Saprolegniaceae</taxon>
        <taxon>Saprolegnia</taxon>
    </lineage>
</organism>
<feature type="domain" description="NADP-dependent oxidoreductase" evidence="1">
    <location>
        <begin position="15"/>
        <end position="310"/>
    </location>
</feature>
<evidence type="ECO:0000313" key="2">
    <source>
        <dbReference type="EMBL" id="EQC41693.1"/>
    </source>
</evidence>
<dbReference type="Pfam" id="PF00248">
    <property type="entry name" value="Aldo_ket_red"/>
    <property type="match status" value="1"/>
</dbReference>
<dbReference type="RefSeq" id="XP_008605407.1">
    <property type="nucleotide sequence ID" value="XM_008607185.1"/>
</dbReference>
<protein>
    <recommendedName>
        <fullName evidence="1">NADP-dependent oxidoreductase domain-containing protein</fullName>
    </recommendedName>
</protein>
<evidence type="ECO:0000259" key="1">
    <source>
        <dbReference type="Pfam" id="PF00248"/>
    </source>
</evidence>
<keyword evidence="3" id="KW-1185">Reference proteome</keyword>
<dbReference type="InParanoid" id="T0S8S2"/>
<dbReference type="PANTHER" id="PTHR42686:SF1">
    <property type="entry name" value="GH17980P-RELATED"/>
    <property type="match status" value="1"/>
</dbReference>
<dbReference type="eggNOG" id="KOG1576">
    <property type="taxonomic scope" value="Eukaryota"/>
</dbReference>
<dbReference type="InterPro" id="IPR020471">
    <property type="entry name" value="AKR"/>
</dbReference>
<dbReference type="GeneID" id="19942378"/>
<dbReference type="EMBL" id="JH767134">
    <property type="protein sequence ID" value="EQC41693.1"/>
    <property type="molecule type" value="Genomic_DNA"/>
</dbReference>
<dbReference type="GO" id="GO:0045290">
    <property type="term" value="F:D-arabinose 1-dehydrogenase [NAD(P)+] activity"/>
    <property type="evidence" value="ECO:0007669"/>
    <property type="project" value="TreeGrafter"/>
</dbReference>
<dbReference type="GO" id="GO:0070485">
    <property type="term" value="P:dehydro-D-arabinono-1,4-lactone biosynthetic process"/>
    <property type="evidence" value="ECO:0007669"/>
    <property type="project" value="TreeGrafter"/>
</dbReference>
<dbReference type="PANTHER" id="PTHR42686">
    <property type="entry name" value="GH17980P-RELATED"/>
    <property type="match status" value="1"/>
</dbReference>
<proteinExistence type="predicted"/>
<gene>
    <name evidence="2" type="ORF">SDRG_01651</name>
</gene>
<dbReference type="Gene3D" id="3.20.20.100">
    <property type="entry name" value="NADP-dependent oxidoreductase domain"/>
    <property type="match status" value="1"/>
</dbReference>